<dbReference type="Proteomes" id="UP000550707">
    <property type="component" value="Unassembled WGS sequence"/>
</dbReference>
<comment type="caution">
    <text evidence="14">The sequence shown here is derived from an EMBL/GenBank/DDBJ whole genome shotgun (WGS) entry which is preliminary data.</text>
</comment>
<dbReference type="InterPro" id="IPR042264">
    <property type="entry name" value="DPH1/DPH2_2"/>
</dbReference>
<dbReference type="Pfam" id="PF01866">
    <property type="entry name" value="Diphthamide_syn"/>
    <property type="match status" value="1"/>
</dbReference>
<evidence type="ECO:0000256" key="11">
    <source>
        <dbReference type="PIRNR" id="PIRNR004967"/>
    </source>
</evidence>
<evidence type="ECO:0000256" key="5">
    <source>
        <dbReference type="ARBA" id="ARBA00022679"/>
    </source>
</evidence>
<evidence type="ECO:0000256" key="7">
    <source>
        <dbReference type="ARBA" id="ARBA00022723"/>
    </source>
</evidence>
<comment type="pathway">
    <text evidence="1 11">Protein modification; peptidyl-diphthamide biosynthesis.</text>
</comment>
<dbReference type="EMBL" id="JACASF010000019">
    <property type="protein sequence ID" value="KAF6415527.1"/>
    <property type="molecule type" value="Genomic_DNA"/>
</dbReference>
<keyword evidence="15" id="KW-1185">Reference proteome</keyword>
<evidence type="ECO:0000256" key="10">
    <source>
        <dbReference type="ARBA" id="ARBA00048403"/>
    </source>
</evidence>
<evidence type="ECO:0000256" key="1">
    <source>
        <dbReference type="ARBA" id="ARBA00005156"/>
    </source>
</evidence>
<feature type="signal peptide" evidence="13">
    <location>
        <begin position="1"/>
        <end position="22"/>
    </location>
</feature>
<keyword evidence="8" id="KW-0408">Iron</keyword>
<evidence type="ECO:0000313" key="15">
    <source>
        <dbReference type="Proteomes" id="UP000550707"/>
    </source>
</evidence>
<comment type="catalytic activity">
    <reaction evidence="10 11">
        <text>L-histidyl-[translation elongation factor 2] + S-adenosyl-L-methionine = 2-[(3S)-amino-3-carboxypropyl]-L-histidyl-[translation elongation factor 2] + S-methyl-5'-thioadenosine + H(+)</text>
        <dbReference type="Rhea" id="RHEA:36783"/>
        <dbReference type="Rhea" id="RHEA-COMP:9748"/>
        <dbReference type="Rhea" id="RHEA-COMP:9749"/>
        <dbReference type="ChEBI" id="CHEBI:15378"/>
        <dbReference type="ChEBI" id="CHEBI:17509"/>
        <dbReference type="ChEBI" id="CHEBI:29979"/>
        <dbReference type="ChEBI" id="CHEBI:59789"/>
        <dbReference type="ChEBI" id="CHEBI:73995"/>
        <dbReference type="EC" id="2.5.1.108"/>
    </reaction>
</comment>
<keyword evidence="7" id="KW-0479">Metal-binding</keyword>
<gene>
    <name evidence="14" type="ORF">HJG59_004096</name>
</gene>
<name>A0A7J8CXA1_MOLMO</name>
<evidence type="ECO:0000313" key="14">
    <source>
        <dbReference type="EMBL" id="KAF6415527.1"/>
    </source>
</evidence>
<dbReference type="Gene3D" id="3.40.50.11840">
    <property type="entry name" value="Diphthamide synthesis DPH1/DPH2 domain 1"/>
    <property type="match status" value="1"/>
</dbReference>
<dbReference type="GO" id="GO:0017183">
    <property type="term" value="P:protein histidyl modification to diphthamide"/>
    <property type="evidence" value="ECO:0007669"/>
    <property type="project" value="UniProtKB-UniRule"/>
</dbReference>
<organism evidence="14 15">
    <name type="scientific">Molossus molossus</name>
    <name type="common">Pallas' mastiff bat</name>
    <name type="synonym">Vespertilio molossus</name>
    <dbReference type="NCBI Taxonomy" id="27622"/>
    <lineage>
        <taxon>Eukaryota</taxon>
        <taxon>Metazoa</taxon>
        <taxon>Chordata</taxon>
        <taxon>Craniata</taxon>
        <taxon>Vertebrata</taxon>
        <taxon>Euteleostomi</taxon>
        <taxon>Mammalia</taxon>
        <taxon>Eutheria</taxon>
        <taxon>Laurasiatheria</taxon>
        <taxon>Chiroptera</taxon>
        <taxon>Yangochiroptera</taxon>
        <taxon>Molossidae</taxon>
        <taxon>Molossus</taxon>
    </lineage>
</organism>
<keyword evidence="13" id="KW-0732">Signal</keyword>
<dbReference type="FunFam" id="3.40.50.11850:FF:000001">
    <property type="entry name" value="2-(3-amino-3-carboxypropyl)histidine synthase subunit 1"/>
    <property type="match status" value="1"/>
</dbReference>
<evidence type="ECO:0000256" key="12">
    <source>
        <dbReference type="SAM" id="MobiDB-lite"/>
    </source>
</evidence>
<keyword evidence="5 11" id="KW-0808">Transferase</keyword>
<accession>A0A7J8CXA1</accession>
<keyword evidence="9" id="KW-0411">Iron-sulfur</keyword>
<evidence type="ECO:0000256" key="2">
    <source>
        <dbReference type="ARBA" id="ARBA00010173"/>
    </source>
</evidence>
<dbReference type="PANTHER" id="PTHR10762">
    <property type="entry name" value="DIPHTHAMIDE BIOSYNTHESIS PROTEIN"/>
    <property type="match status" value="1"/>
</dbReference>
<comment type="cofactor">
    <cofactor evidence="11">
        <name>[4Fe-4S] cluster</name>
        <dbReference type="ChEBI" id="CHEBI:49883"/>
    </cofactor>
    <text evidence="11">Binds 1 [4Fe-4S] cluster per subunit. The cluster is coordinated with 3 cysteines and an exchangeable S-adenosyl-L-methionine.</text>
</comment>
<dbReference type="AlphaFoldDB" id="A0A7J8CXA1"/>
<sequence>MPEGLLLFACTIVDILERFTEAEVIVMGDVTYGACCVDDFTARALGADFLVHYGHSCLVPMDTSAQDFRVLYVFVDIRIDTTHLLDSIRLTFPPASALALVSTIQFVSTLQAVAQELKAEYCVSVPQCKPLSPGEILGCTSPYLPKEVEAVVYLGDGRFHLESVMIANPNIPAYRYDPYSKVLSREHYDHQRMQTNRQEAIATARSAKSWGLILGTLGRQGSPKILEHLESRLQALGLPFLRLLLSEVFPSKLSLLPQVDVWVQVACPRLSIDWGTVFPKPLLTPYEAAVALRDISWQQPYPMDFYATSSLGPWTVNHGRDRPSQASRRPALGKVQEGSTRLSPAVACEGCSCRDEKVVPVAR</sequence>
<evidence type="ECO:0000256" key="9">
    <source>
        <dbReference type="ARBA" id="ARBA00023014"/>
    </source>
</evidence>
<evidence type="ECO:0000256" key="4">
    <source>
        <dbReference type="ARBA" id="ARBA00021915"/>
    </source>
</evidence>
<dbReference type="InterPro" id="IPR016435">
    <property type="entry name" value="DPH1/DPH2"/>
</dbReference>
<dbReference type="GO" id="GO:0051539">
    <property type="term" value="F:4 iron, 4 sulfur cluster binding"/>
    <property type="evidence" value="ECO:0007669"/>
    <property type="project" value="UniProtKB-UniRule"/>
</dbReference>
<dbReference type="InterPro" id="IPR042265">
    <property type="entry name" value="DPH1/DPH2_3"/>
</dbReference>
<comment type="function">
    <text evidence="11">Catalyzes the first step of diphthamide biosynthesis, a post-translational modification of histidine which occurs in elongation factor 2.</text>
</comment>
<dbReference type="FunFam" id="3.40.50.11840:FF:000001">
    <property type="entry name" value="2-(3-amino-3-carboxypropyl)histidine synthase subunit 1"/>
    <property type="match status" value="1"/>
</dbReference>
<dbReference type="SFLD" id="SFLDS00032">
    <property type="entry name" value="Radical_SAM_3-amino-3-carboxyp"/>
    <property type="match status" value="1"/>
</dbReference>
<protein>
    <recommendedName>
        <fullName evidence="4 11">2-(3-amino-3-carboxypropyl)histidine synthase subunit 1</fullName>
        <ecNumber evidence="3 11">2.5.1.108</ecNumber>
    </recommendedName>
</protein>
<dbReference type="NCBIfam" id="TIGR00322">
    <property type="entry name" value="diphth2_R"/>
    <property type="match status" value="1"/>
</dbReference>
<feature type="region of interest" description="Disordered" evidence="12">
    <location>
        <begin position="317"/>
        <end position="338"/>
    </location>
</feature>
<evidence type="ECO:0000256" key="8">
    <source>
        <dbReference type="ARBA" id="ARBA00023004"/>
    </source>
</evidence>
<dbReference type="PANTHER" id="PTHR10762:SF1">
    <property type="entry name" value="2-(3-AMINO-3-CARBOXYPROPYL)HISTIDINE SYNTHASE SUBUNIT 1"/>
    <property type="match status" value="1"/>
</dbReference>
<dbReference type="PIRSF" id="PIRSF004967">
    <property type="entry name" value="DPH1"/>
    <property type="match status" value="1"/>
</dbReference>
<dbReference type="UniPathway" id="UPA00559"/>
<dbReference type="InterPro" id="IPR042263">
    <property type="entry name" value="DPH1/DPH2_1"/>
</dbReference>
<dbReference type="Gene3D" id="3.40.50.11850">
    <property type="entry name" value="Diphthamide synthesis DPH1/DPH2 domain 2"/>
    <property type="match status" value="1"/>
</dbReference>
<reference evidence="14 15" key="1">
    <citation type="journal article" date="2020" name="Nature">
        <title>Six reference-quality genomes reveal evolution of bat adaptations.</title>
        <authorList>
            <person name="Jebb D."/>
            <person name="Huang Z."/>
            <person name="Pippel M."/>
            <person name="Hughes G.M."/>
            <person name="Lavrichenko K."/>
            <person name="Devanna P."/>
            <person name="Winkler S."/>
            <person name="Jermiin L.S."/>
            <person name="Skirmuntt E.C."/>
            <person name="Katzourakis A."/>
            <person name="Burkitt-Gray L."/>
            <person name="Ray D.A."/>
            <person name="Sullivan K.A.M."/>
            <person name="Roscito J.G."/>
            <person name="Kirilenko B.M."/>
            <person name="Davalos L.M."/>
            <person name="Corthals A.P."/>
            <person name="Power M.L."/>
            <person name="Jones G."/>
            <person name="Ransome R.D."/>
            <person name="Dechmann D.K.N."/>
            <person name="Locatelli A.G."/>
            <person name="Puechmaille S.J."/>
            <person name="Fedrigo O."/>
            <person name="Jarvis E.D."/>
            <person name="Hiller M."/>
            <person name="Vernes S.C."/>
            <person name="Myers E.W."/>
            <person name="Teeling E.C."/>
        </authorList>
    </citation>
    <scope>NUCLEOTIDE SEQUENCE [LARGE SCALE GENOMIC DNA]</scope>
    <source>
        <strain evidence="14">MMolMol1</strain>
        <tissue evidence="14">Muscle</tissue>
    </source>
</reference>
<evidence type="ECO:0000256" key="13">
    <source>
        <dbReference type="SAM" id="SignalP"/>
    </source>
</evidence>
<dbReference type="Gene3D" id="3.40.50.11860">
    <property type="entry name" value="Diphthamide synthesis DPH1/DPH2 domain 3"/>
    <property type="match status" value="1"/>
</dbReference>
<evidence type="ECO:0000256" key="3">
    <source>
        <dbReference type="ARBA" id="ARBA00012221"/>
    </source>
</evidence>
<dbReference type="GO" id="GO:0090560">
    <property type="term" value="F:2-(3-amino-3-carboxypropyl)histidine synthase activity"/>
    <property type="evidence" value="ECO:0007669"/>
    <property type="project" value="UniProtKB-UniRule"/>
</dbReference>
<proteinExistence type="inferred from homology"/>
<dbReference type="GO" id="GO:0046872">
    <property type="term" value="F:metal ion binding"/>
    <property type="evidence" value="ECO:0007669"/>
    <property type="project" value="UniProtKB-KW"/>
</dbReference>
<dbReference type="FunFam" id="3.40.50.11860:FF:000002">
    <property type="entry name" value="2-(3-amino-3-carboxypropyl)histidine synthase subunit 1"/>
    <property type="match status" value="1"/>
</dbReference>
<keyword evidence="11" id="KW-0004">4Fe-4S</keyword>
<dbReference type="InterPro" id="IPR035435">
    <property type="entry name" value="DPH1/DPH2_euk_archaea"/>
</dbReference>
<evidence type="ECO:0000256" key="6">
    <source>
        <dbReference type="ARBA" id="ARBA00022691"/>
    </source>
</evidence>
<comment type="similarity">
    <text evidence="2 11">Belongs to the DPH1/DPH2 family. DPH1 subfamily.</text>
</comment>
<keyword evidence="6 11" id="KW-0949">S-adenosyl-L-methionine</keyword>
<dbReference type="EC" id="2.5.1.108" evidence="3 11"/>
<feature type="chain" id="PRO_5029786576" description="2-(3-amino-3-carboxypropyl)histidine synthase subunit 1" evidence="13">
    <location>
        <begin position="23"/>
        <end position="363"/>
    </location>
</feature>